<keyword evidence="6 8" id="KW-0472">Membrane</keyword>
<dbReference type="InterPro" id="IPR044751">
    <property type="entry name" value="Ion_transp-like_CBS"/>
</dbReference>
<dbReference type="SUPFAM" id="SSF56176">
    <property type="entry name" value="FAD-binding/transporter-associated domain-like"/>
    <property type="match status" value="1"/>
</dbReference>
<dbReference type="STRING" id="880526.GCA_000427365_00883"/>
<evidence type="ECO:0000256" key="6">
    <source>
        <dbReference type="ARBA" id="ARBA00023136"/>
    </source>
</evidence>
<dbReference type="GO" id="GO:0050660">
    <property type="term" value="F:flavin adenine dinucleotide binding"/>
    <property type="evidence" value="ECO:0007669"/>
    <property type="project" value="InterPro"/>
</dbReference>
<evidence type="ECO:0000256" key="7">
    <source>
        <dbReference type="PROSITE-ProRule" id="PRU00703"/>
    </source>
</evidence>
<dbReference type="Pfam" id="PF01595">
    <property type="entry name" value="CNNM"/>
    <property type="match status" value="1"/>
</dbReference>
<evidence type="ECO:0000259" key="10">
    <source>
        <dbReference type="PROSITE" id="PS51371"/>
    </source>
</evidence>
<dbReference type="Proteomes" id="UP000255233">
    <property type="component" value="Unassembled WGS sequence"/>
</dbReference>
<keyword evidence="5 7" id="KW-0129">CBS domain</keyword>
<dbReference type="FunFam" id="3.10.580.10:FF:000002">
    <property type="entry name" value="Magnesium/cobalt efflux protein CorC"/>
    <property type="match status" value="1"/>
</dbReference>
<dbReference type="SUPFAM" id="SSF54631">
    <property type="entry name" value="CBS-domain pair"/>
    <property type="match status" value="1"/>
</dbReference>
<dbReference type="SMART" id="SM01091">
    <property type="entry name" value="CorC_HlyC"/>
    <property type="match status" value="1"/>
</dbReference>
<keyword evidence="4 8" id="KW-1133">Transmembrane helix</keyword>
<organism evidence="12 13">
    <name type="scientific">Rikenella microfusus</name>
    <dbReference type="NCBI Taxonomy" id="28139"/>
    <lineage>
        <taxon>Bacteria</taxon>
        <taxon>Pseudomonadati</taxon>
        <taxon>Bacteroidota</taxon>
        <taxon>Bacteroidia</taxon>
        <taxon>Bacteroidales</taxon>
        <taxon>Rikenellaceae</taxon>
        <taxon>Rikenella</taxon>
    </lineage>
</organism>
<dbReference type="PANTHER" id="PTHR22777">
    <property type="entry name" value="HEMOLYSIN-RELATED"/>
    <property type="match status" value="1"/>
</dbReference>
<dbReference type="Pfam" id="PF00571">
    <property type="entry name" value="CBS"/>
    <property type="match status" value="2"/>
</dbReference>
<gene>
    <name evidence="12" type="ORF">NCTC11190_00563</name>
</gene>
<keyword evidence="13" id="KW-1185">Reference proteome</keyword>
<evidence type="ECO:0000256" key="8">
    <source>
        <dbReference type="PROSITE-ProRule" id="PRU01193"/>
    </source>
</evidence>
<dbReference type="AlphaFoldDB" id="A0A379MPG6"/>
<dbReference type="InterPro" id="IPR002550">
    <property type="entry name" value="CNNM"/>
</dbReference>
<feature type="domain" description="CNNM transmembrane" evidence="11">
    <location>
        <begin position="1"/>
        <end position="190"/>
    </location>
</feature>
<feature type="transmembrane region" description="Helical" evidence="9">
    <location>
        <begin position="89"/>
        <end position="107"/>
    </location>
</feature>
<evidence type="ECO:0000313" key="12">
    <source>
        <dbReference type="EMBL" id="SUE33356.1"/>
    </source>
</evidence>
<dbReference type="InterPro" id="IPR005170">
    <property type="entry name" value="Transptr-assoc_dom"/>
</dbReference>
<feature type="transmembrane region" description="Helical" evidence="9">
    <location>
        <begin position="57"/>
        <end position="83"/>
    </location>
</feature>
<protein>
    <submittedName>
        <fullName evidence="12">Mg2+ and Co2+ transporter CorB</fullName>
    </submittedName>
</protein>
<dbReference type="EMBL" id="UGVL01000001">
    <property type="protein sequence ID" value="SUE33356.1"/>
    <property type="molecule type" value="Genomic_DNA"/>
</dbReference>
<evidence type="ECO:0000256" key="5">
    <source>
        <dbReference type="ARBA" id="ARBA00023122"/>
    </source>
</evidence>
<evidence type="ECO:0000256" key="1">
    <source>
        <dbReference type="ARBA" id="ARBA00004141"/>
    </source>
</evidence>
<dbReference type="Pfam" id="PF03471">
    <property type="entry name" value="CorC_HlyC"/>
    <property type="match status" value="1"/>
</dbReference>
<evidence type="ECO:0000256" key="4">
    <source>
        <dbReference type="ARBA" id="ARBA00022989"/>
    </source>
</evidence>
<dbReference type="InterPro" id="IPR046342">
    <property type="entry name" value="CBS_dom_sf"/>
</dbReference>
<evidence type="ECO:0000256" key="9">
    <source>
        <dbReference type="SAM" id="Phobius"/>
    </source>
</evidence>
<accession>A0A379MPG6</accession>
<evidence type="ECO:0000256" key="3">
    <source>
        <dbReference type="ARBA" id="ARBA00022737"/>
    </source>
</evidence>
<dbReference type="Gene3D" id="3.10.580.10">
    <property type="entry name" value="CBS-domain"/>
    <property type="match status" value="1"/>
</dbReference>
<feature type="domain" description="CBS" evidence="10">
    <location>
        <begin position="213"/>
        <end position="275"/>
    </location>
</feature>
<dbReference type="InterPro" id="IPR000644">
    <property type="entry name" value="CBS_dom"/>
</dbReference>
<dbReference type="RefSeq" id="WP_027290644.1">
    <property type="nucleotide sequence ID" value="NZ_CALVFX010000002.1"/>
</dbReference>
<sequence>METQIIVIVIALVLSAFFSGMEIAFLSSNKLRLEIERKQSKTYNHIASLFLKAPGQYISTILVGNNIALVIYSIFMSALYTTVTGSSNYALETLVSTLIIIFTAEFLPKAVVKADPNFYLRVFAVPLYVFYIVFYPLARFTTLLSALLLRLTGRRVADTPRAVGFGKVDLATLVEEAAGNEEGGDEGKEDNGQRIRLFQNALDFSEQRVRDCMVPRTDIEAIDVNDSVDDLRRLLVETGFSRVPVYEGTIDNIIGYANIKSLFKTPATIREILQEILYVPETMPQQKLLGELTRDYRSLAVVIDEFGGTAGLVTLEDLLEQIFGEIEDEHDADYLVEKRLSDSEYVLAGRLEIDHLNETYGLGIPESDRYDTLAGYILDQSEDLPKPGDVVKADGLKIKILRTGRTRIELVQVTKVRPA</sequence>
<keyword evidence="3" id="KW-0677">Repeat</keyword>
<dbReference type="OrthoDB" id="9798188at2"/>
<evidence type="ECO:0000256" key="2">
    <source>
        <dbReference type="ARBA" id="ARBA00022692"/>
    </source>
</evidence>
<proteinExistence type="predicted"/>
<dbReference type="PROSITE" id="PS51371">
    <property type="entry name" value="CBS"/>
    <property type="match status" value="1"/>
</dbReference>
<name>A0A379MPG6_9BACT</name>
<feature type="transmembrane region" description="Helical" evidence="9">
    <location>
        <begin position="6"/>
        <end position="28"/>
    </location>
</feature>
<dbReference type="PROSITE" id="PS51846">
    <property type="entry name" value="CNNM"/>
    <property type="match status" value="1"/>
</dbReference>
<feature type="transmembrane region" description="Helical" evidence="9">
    <location>
        <begin position="119"/>
        <end position="138"/>
    </location>
</feature>
<dbReference type="CDD" id="cd04590">
    <property type="entry name" value="CBS_pair_CorC_HlyC_assoc"/>
    <property type="match status" value="1"/>
</dbReference>
<keyword evidence="2 8" id="KW-0812">Transmembrane</keyword>
<dbReference type="InterPro" id="IPR016169">
    <property type="entry name" value="FAD-bd_PCMH_sub2"/>
</dbReference>
<dbReference type="Gene3D" id="3.30.465.10">
    <property type="match status" value="1"/>
</dbReference>
<reference evidence="12 13" key="1">
    <citation type="submission" date="2018-06" db="EMBL/GenBank/DDBJ databases">
        <authorList>
            <consortium name="Pathogen Informatics"/>
            <person name="Doyle S."/>
        </authorList>
    </citation>
    <scope>NUCLEOTIDE SEQUENCE [LARGE SCALE GENOMIC DNA]</scope>
    <source>
        <strain evidence="12 13">NCTC11190</strain>
    </source>
</reference>
<dbReference type="InterPro" id="IPR036318">
    <property type="entry name" value="FAD-bd_PCMH-like_sf"/>
</dbReference>
<comment type="subcellular location">
    <subcellularLocation>
        <location evidence="1">Membrane</location>
        <topology evidence="1">Multi-pass membrane protein</topology>
    </subcellularLocation>
</comment>
<dbReference type="GO" id="GO:0005886">
    <property type="term" value="C:plasma membrane"/>
    <property type="evidence" value="ECO:0007669"/>
    <property type="project" value="TreeGrafter"/>
</dbReference>
<evidence type="ECO:0000259" key="11">
    <source>
        <dbReference type="PROSITE" id="PS51846"/>
    </source>
</evidence>
<evidence type="ECO:0000313" key="13">
    <source>
        <dbReference type="Proteomes" id="UP000255233"/>
    </source>
</evidence>
<dbReference type="PANTHER" id="PTHR22777:SF17">
    <property type="entry name" value="UPF0053 PROTEIN SLL0260"/>
    <property type="match status" value="1"/>
</dbReference>